<protein>
    <submittedName>
        <fullName evidence="2">Uncharacterized protein</fullName>
    </submittedName>
</protein>
<name>A0A6G1JMD5_9PLEO</name>
<reference evidence="2" key="1">
    <citation type="journal article" date="2020" name="Stud. Mycol.">
        <title>101 Dothideomycetes genomes: a test case for predicting lifestyles and emergence of pathogens.</title>
        <authorList>
            <person name="Haridas S."/>
            <person name="Albert R."/>
            <person name="Binder M."/>
            <person name="Bloem J."/>
            <person name="Labutti K."/>
            <person name="Salamov A."/>
            <person name="Andreopoulos B."/>
            <person name="Baker S."/>
            <person name="Barry K."/>
            <person name="Bills G."/>
            <person name="Bluhm B."/>
            <person name="Cannon C."/>
            <person name="Castanera R."/>
            <person name="Culley D."/>
            <person name="Daum C."/>
            <person name="Ezra D."/>
            <person name="Gonzalez J."/>
            <person name="Henrissat B."/>
            <person name="Kuo A."/>
            <person name="Liang C."/>
            <person name="Lipzen A."/>
            <person name="Lutzoni F."/>
            <person name="Magnuson J."/>
            <person name="Mondo S."/>
            <person name="Nolan M."/>
            <person name="Ohm R."/>
            <person name="Pangilinan J."/>
            <person name="Park H.-J."/>
            <person name="Ramirez L."/>
            <person name="Alfaro M."/>
            <person name="Sun H."/>
            <person name="Tritt A."/>
            <person name="Yoshinaga Y."/>
            <person name="Zwiers L.-H."/>
            <person name="Turgeon B."/>
            <person name="Goodwin S."/>
            <person name="Spatafora J."/>
            <person name="Crous P."/>
            <person name="Grigoriev I."/>
        </authorList>
    </citation>
    <scope>NUCLEOTIDE SEQUENCE</scope>
    <source>
        <strain evidence="2">CBS 122367</strain>
    </source>
</reference>
<organism evidence="2 3">
    <name type="scientific">Lentithecium fluviatile CBS 122367</name>
    <dbReference type="NCBI Taxonomy" id="1168545"/>
    <lineage>
        <taxon>Eukaryota</taxon>
        <taxon>Fungi</taxon>
        <taxon>Dikarya</taxon>
        <taxon>Ascomycota</taxon>
        <taxon>Pezizomycotina</taxon>
        <taxon>Dothideomycetes</taxon>
        <taxon>Pleosporomycetidae</taxon>
        <taxon>Pleosporales</taxon>
        <taxon>Massarineae</taxon>
        <taxon>Lentitheciaceae</taxon>
        <taxon>Lentithecium</taxon>
    </lineage>
</organism>
<evidence type="ECO:0000313" key="2">
    <source>
        <dbReference type="EMBL" id="KAF2691737.1"/>
    </source>
</evidence>
<sequence>MQSLILNPTCVSARSPLIALTTSSHTNTSTHCAGRGRQPSRTHAHVSTAPARKNRCQSDLRHGRQDPAWVKGGGRDFRVVSPPRAAIRRRHRLCATSIVWRFVLMILSDIQYARHLARPSGSLSLHRPAPGMLVQATFSLSALYAAVEGSWKDGRRKPECSIRLDSMSLEPGWDVYPRSGHPSAMIGVARGNGKWHVCAKLGAGSRS</sequence>
<accession>A0A6G1JMD5</accession>
<dbReference type="AlphaFoldDB" id="A0A6G1JMD5"/>
<feature type="region of interest" description="Disordered" evidence="1">
    <location>
        <begin position="25"/>
        <end position="67"/>
    </location>
</feature>
<evidence type="ECO:0000313" key="3">
    <source>
        <dbReference type="Proteomes" id="UP000799291"/>
    </source>
</evidence>
<dbReference type="EMBL" id="MU005569">
    <property type="protein sequence ID" value="KAF2691737.1"/>
    <property type="molecule type" value="Genomic_DNA"/>
</dbReference>
<evidence type="ECO:0000256" key="1">
    <source>
        <dbReference type="SAM" id="MobiDB-lite"/>
    </source>
</evidence>
<feature type="compositionally biased region" description="Basic and acidic residues" evidence="1">
    <location>
        <begin position="56"/>
        <end position="65"/>
    </location>
</feature>
<proteinExistence type="predicted"/>
<dbReference type="Proteomes" id="UP000799291">
    <property type="component" value="Unassembled WGS sequence"/>
</dbReference>
<gene>
    <name evidence="2" type="ORF">K458DRAFT_4850</name>
</gene>
<keyword evidence="3" id="KW-1185">Reference proteome</keyword>